<dbReference type="SMART" id="SM00471">
    <property type="entry name" value="HDc"/>
    <property type="match status" value="1"/>
</dbReference>
<name>A0ABM5ZZW9_9GAMM</name>
<sequence>MIDIKAMEERRQEPPKRYDEVRSEYDRDEARLIHSAAFRRLQSKTQVLGLGESDFYRTRLTHSMEVAQIGRGIVQYINESERFSEYKEYLPDMSLITAICLAHDIGHPPFGHGGEVALNYCMRKYGGFEGNGQTLRILGKIEKYTDEYGLNPTRRMLLGVLKYPVSYHELVDESFYKVKENPELPYWLFKADTQKPPKCYYDVDRDIVSFIFKAFSKEDQKNFFKLKEKKVGEHRKTRFKSLDCTIMNLADNISYSLHDLEDALSLGMINEKQWEKRFEKKHYLLDNKANKIERSELEFASITKQLFSSKSHERKNAIGSLINLMITSIVIVNNGSGCTDPLLYLEVKLEEEIEKLRELICNLVYDIVIKDENVQQLEFKGQKLIIELFQVLSEDPERFLPKSTKERWTQASQDAEKNPKKYLLQSVIEKLEQEEKSVVDEAREHAQMRVICDFIAGMTDDYATKFYEKFFTPNKGSIFDRL</sequence>
<gene>
    <name evidence="4" type="ORF">A3K91_1974</name>
</gene>
<dbReference type="CDD" id="cd00077">
    <property type="entry name" value="HDc"/>
    <property type="match status" value="1"/>
</dbReference>
<dbReference type="NCBIfam" id="NF041026">
    <property type="entry name" value="antiphage_dGTPase"/>
    <property type="match status" value="1"/>
</dbReference>
<dbReference type="NCBIfam" id="TIGR01353">
    <property type="entry name" value="dGTP_triPase"/>
    <property type="match status" value="1"/>
</dbReference>
<dbReference type="NCBIfam" id="NF003701">
    <property type="entry name" value="PRK05318.1"/>
    <property type="match status" value="1"/>
</dbReference>
<dbReference type="PANTHER" id="PTHR11373">
    <property type="entry name" value="DEOXYNUCLEOSIDE TRIPHOSPHATE TRIPHOSPHOHYDROLASE"/>
    <property type="match status" value="1"/>
</dbReference>
<dbReference type="Gene3D" id="1.10.3210.10">
    <property type="entry name" value="Hypothetical protein af1432"/>
    <property type="match status" value="1"/>
</dbReference>
<organism evidence="4 5">
    <name type="scientific">Psychrobacter alimentarius</name>
    <dbReference type="NCBI Taxonomy" id="261164"/>
    <lineage>
        <taxon>Bacteria</taxon>
        <taxon>Pseudomonadati</taxon>
        <taxon>Pseudomonadota</taxon>
        <taxon>Gammaproteobacteria</taxon>
        <taxon>Moraxellales</taxon>
        <taxon>Moraxellaceae</taxon>
        <taxon>Psychrobacter</taxon>
    </lineage>
</organism>
<dbReference type="Gene3D" id="1.10.3410.10">
    <property type="entry name" value="putative deoxyguanosinetriphosphate triphosphohydrolase like domain"/>
    <property type="match status" value="1"/>
</dbReference>
<dbReference type="HAMAP" id="MF_01212">
    <property type="entry name" value="dGTPase_type2"/>
    <property type="match status" value="1"/>
</dbReference>
<dbReference type="InterPro" id="IPR026875">
    <property type="entry name" value="PHydrolase_assoc_dom"/>
</dbReference>
<proteinExistence type="inferred from homology"/>
<protein>
    <recommendedName>
        <fullName evidence="2">Deoxyguanosinetriphosphate triphosphohydrolase-like protein</fullName>
    </recommendedName>
</protein>
<comment type="similarity">
    <text evidence="2">Belongs to the dGTPase family. Type 2 subfamily.</text>
</comment>
<dbReference type="InterPro" id="IPR023293">
    <property type="entry name" value="dGTP_triP_hydro_central_sf"/>
</dbReference>
<dbReference type="PROSITE" id="PS51831">
    <property type="entry name" value="HD"/>
    <property type="match status" value="1"/>
</dbReference>
<dbReference type="InterPro" id="IPR027432">
    <property type="entry name" value="dGTP_triphosphohydrolase_C"/>
</dbReference>
<reference evidence="4 5" key="1">
    <citation type="submission" date="2016-03" db="EMBL/GenBank/DDBJ databases">
        <title>Genome sequencing of Psychrobacter alimentarius PAMC 27889.</title>
        <authorList>
            <person name="Lee J."/>
            <person name="Kim O.-S."/>
        </authorList>
    </citation>
    <scope>NUCLEOTIDE SEQUENCE [LARGE SCALE GENOMIC DNA]</scope>
    <source>
        <strain evidence="4 5">PAMC 27889</strain>
    </source>
</reference>
<dbReference type="Pfam" id="PF13286">
    <property type="entry name" value="HD_assoc"/>
    <property type="match status" value="2"/>
</dbReference>
<dbReference type="InterPro" id="IPR050135">
    <property type="entry name" value="dGTPase-like"/>
</dbReference>
<dbReference type="GeneID" id="33058724"/>
<evidence type="ECO:0000259" key="3">
    <source>
        <dbReference type="PROSITE" id="PS51831"/>
    </source>
</evidence>
<evidence type="ECO:0000256" key="2">
    <source>
        <dbReference type="HAMAP-Rule" id="MF_01212"/>
    </source>
</evidence>
<evidence type="ECO:0000256" key="1">
    <source>
        <dbReference type="ARBA" id="ARBA00022801"/>
    </source>
</evidence>
<dbReference type="InterPro" id="IPR006261">
    <property type="entry name" value="dGTPase"/>
</dbReference>
<dbReference type="InterPro" id="IPR006674">
    <property type="entry name" value="HD_domain"/>
</dbReference>
<evidence type="ECO:0000313" key="4">
    <source>
        <dbReference type="EMBL" id="AMT97563.1"/>
    </source>
</evidence>
<dbReference type="Pfam" id="PF01966">
    <property type="entry name" value="HD"/>
    <property type="match status" value="1"/>
</dbReference>
<dbReference type="Gene3D" id="1.10.3550.10">
    <property type="entry name" value="eoxyguanosinetriphosphate triphosphohydrolase domain-like"/>
    <property type="match status" value="1"/>
</dbReference>
<feature type="domain" description="HD" evidence="3">
    <location>
        <begin position="59"/>
        <end position="256"/>
    </location>
</feature>
<dbReference type="EMBL" id="CP014945">
    <property type="protein sequence ID" value="AMT97563.1"/>
    <property type="molecule type" value="Genomic_DNA"/>
</dbReference>
<dbReference type="RefSeq" id="WP_084387327.1">
    <property type="nucleotide sequence ID" value="NZ_CP014945.1"/>
</dbReference>
<dbReference type="Proteomes" id="UP000076104">
    <property type="component" value="Chromosome"/>
</dbReference>
<keyword evidence="5" id="KW-1185">Reference proteome</keyword>
<dbReference type="SUPFAM" id="SSF109604">
    <property type="entry name" value="HD-domain/PDEase-like"/>
    <property type="match status" value="1"/>
</dbReference>
<evidence type="ECO:0000313" key="5">
    <source>
        <dbReference type="Proteomes" id="UP000076104"/>
    </source>
</evidence>
<dbReference type="InterPro" id="IPR023023">
    <property type="entry name" value="dNTPase_2"/>
</dbReference>
<dbReference type="InterPro" id="IPR003607">
    <property type="entry name" value="HD/PDEase_dom"/>
</dbReference>
<dbReference type="PANTHER" id="PTHR11373:SF40">
    <property type="entry name" value="DEOXYGUANOSINETRIPHOSPHATE TRIPHOSPHOHYDROLASE-LIKE PROTEIN 2"/>
    <property type="match status" value="1"/>
</dbReference>
<keyword evidence="1 2" id="KW-0378">Hydrolase</keyword>
<accession>A0ABM5ZZW9</accession>